<keyword evidence="4 8" id="KW-0808">Transferase</keyword>
<sequence>MSKITIRKLFILLFAIVFISIISLYASLQNVYDINYPKLERIPKFEAGRRIFPKTRNFFENNVNFYKIDQKAYAVSAFTDDRNGNMGYRYVRVLVVIKQKIDFECVINGSKSRNVSLYELSENHHMDMQVFILNCPMPDFIQFDDIEYVELRREGSSKPFTNVPVKYRIENEKNMKSEPRIHMSICVPVLFPGAYDAKRIVEFIELNSLQGIDRIFMYYNPKTLDGKMNKTLQYYTDNHILHLINFQLPFSENDVWYHGQLITITDCLLRNSGLSKYTFFNDIDEFFVPMSNMSMMETLNLLFVNTSSGSQRVAANLINLENTNPPITLHNSQGSSNLETRYTKCVVRPEMVFEQGIHHTSRVIQDDYTTDAHNGSLLQVFHFKKRNTCCEKRLELINGYSNALKNQFEYVVKILDL</sequence>
<evidence type="ECO:0000256" key="6">
    <source>
        <dbReference type="ARBA" id="ARBA00022989"/>
    </source>
</evidence>
<name>A0A8S1E8Q2_9PELO</name>
<keyword evidence="5 8" id="KW-0812">Transmembrane</keyword>
<keyword evidence="7 8" id="KW-0472">Membrane</keyword>
<evidence type="ECO:0000313" key="10">
    <source>
        <dbReference type="Proteomes" id="UP000494206"/>
    </source>
</evidence>
<keyword evidence="6 8" id="KW-1133">Transmembrane helix</keyword>
<keyword evidence="10" id="KW-1185">Reference proteome</keyword>
<dbReference type="GO" id="GO:0016020">
    <property type="term" value="C:membrane"/>
    <property type="evidence" value="ECO:0007669"/>
    <property type="project" value="UniProtKB-SubCell"/>
</dbReference>
<dbReference type="InterPro" id="IPR008166">
    <property type="entry name" value="Glyco_transf_92"/>
</dbReference>
<dbReference type="GO" id="GO:0005737">
    <property type="term" value="C:cytoplasm"/>
    <property type="evidence" value="ECO:0007669"/>
    <property type="project" value="TreeGrafter"/>
</dbReference>
<dbReference type="GO" id="GO:0016757">
    <property type="term" value="F:glycosyltransferase activity"/>
    <property type="evidence" value="ECO:0007669"/>
    <property type="project" value="UniProtKB-UniRule"/>
</dbReference>
<dbReference type="PANTHER" id="PTHR21461:SF87">
    <property type="entry name" value="GH12965P"/>
    <property type="match status" value="1"/>
</dbReference>
<protein>
    <recommendedName>
        <fullName evidence="8">Glycosyltransferase family 92 protein</fullName>
        <ecNumber evidence="8">2.4.1.-</ecNumber>
    </recommendedName>
</protein>
<gene>
    <name evidence="9" type="ORF">CBOVIS_LOCUS479</name>
</gene>
<evidence type="ECO:0000256" key="4">
    <source>
        <dbReference type="ARBA" id="ARBA00022679"/>
    </source>
</evidence>
<comment type="caution">
    <text evidence="9">The sequence shown here is derived from an EMBL/GenBank/DDBJ whole genome shotgun (WGS) entry which is preliminary data.</text>
</comment>
<comment type="similarity">
    <text evidence="2 8">Belongs to the glycosyltransferase 92 family.</text>
</comment>
<accession>A0A8S1E8Q2</accession>
<reference evidence="9 10" key="1">
    <citation type="submission" date="2020-04" db="EMBL/GenBank/DDBJ databases">
        <authorList>
            <person name="Laetsch R D."/>
            <person name="Stevens L."/>
            <person name="Kumar S."/>
            <person name="Blaxter L. M."/>
        </authorList>
    </citation>
    <scope>NUCLEOTIDE SEQUENCE [LARGE SCALE GENOMIC DNA]</scope>
</reference>
<feature type="transmembrane region" description="Helical" evidence="8">
    <location>
        <begin position="9"/>
        <end position="28"/>
    </location>
</feature>
<dbReference type="Pfam" id="PF01697">
    <property type="entry name" value="Glyco_transf_92"/>
    <property type="match status" value="1"/>
</dbReference>
<proteinExistence type="inferred from homology"/>
<comment type="subcellular location">
    <subcellularLocation>
        <location evidence="1">Membrane</location>
        <topology evidence="1">Single-pass membrane protein</topology>
    </subcellularLocation>
</comment>
<dbReference type="OrthoDB" id="2526284at2759"/>
<organism evidence="9 10">
    <name type="scientific">Caenorhabditis bovis</name>
    <dbReference type="NCBI Taxonomy" id="2654633"/>
    <lineage>
        <taxon>Eukaryota</taxon>
        <taxon>Metazoa</taxon>
        <taxon>Ecdysozoa</taxon>
        <taxon>Nematoda</taxon>
        <taxon>Chromadorea</taxon>
        <taxon>Rhabditida</taxon>
        <taxon>Rhabditina</taxon>
        <taxon>Rhabditomorpha</taxon>
        <taxon>Rhabditoidea</taxon>
        <taxon>Rhabditidae</taxon>
        <taxon>Peloderinae</taxon>
        <taxon>Caenorhabditis</taxon>
    </lineage>
</organism>
<evidence type="ECO:0000256" key="7">
    <source>
        <dbReference type="ARBA" id="ARBA00023136"/>
    </source>
</evidence>
<evidence type="ECO:0000256" key="3">
    <source>
        <dbReference type="ARBA" id="ARBA00022676"/>
    </source>
</evidence>
<dbReference type="AlphaFoldDB" id="A0A8S1E8Q2"/>
<keyword evidence="3 8" id="KW-0328">Glycosyltransferase</keyword>
<dbReference type="Proteomes" id="UP000494206">
    <property type="component" value="Unassembled WGS sequence"/>
</dbReference>
<evidence type="ECO:0000313" key="9">
    <source>
        <dbReference type="EMBL" id="CAB3397004.1"/>
    </source>
</evidence>
<evidence type="ECO:0000256" key="1">
    <source>
        <dbReference type="ARBA" id="ARBA00004167"/>
    </source>
</evidence>
<dbReference type="EMBL" id="CADEPM010000001">
    <property type="protein sequence ID" value="CAB3397004.1"/>
    <property type="molecule type" value="Genomic_DNA"/>
</dbReference>
<evidence type="ECO:0000256" key="5">
    <source>
        <dbReference type="ARBA" id="ARBA00022692"/>
    </source>
</evidence>
<dbReference type="EC" id="2.4.1.-" evidence="8"/>
<dbReference type="PANTHER" id="PTHR21461">
    <property type="entry name" value="GLYCOSYLTRANSFERASE FAMILY 92 PROTEIN"/>
    <property type="match status" value="1"/>
</dbReference>
<evidence type="ECO:0000256" key="2">
    <source>
        <dbReference type="ARBA" id="ARBA00007647"/>
    </source>
</evidence>
<evidence type="ECO:0000256" key="8">
    <source>
        <dbReference type="RuleBase" id="RU366017"/>
    </source>
</evidence>